<proteinExistence type="predicted"/>
<evidence type="ECO:0000313" key="2">
    <source>
        <dbReference type="EMBL" id="MCD5314876.1"/>
    </source>
</evidence>
<protein>
    <submittedName>
        <fullName evidence="2">Type IV toxin-antitoxin system AbiEi family antitoxin domain-containing protein</fullName>
    </submittedName>
</protein>
<name>A0A9X1SWK6_9ACTN</name>
<keyword evidence="3" id="KW-1185">Reference proteome</keyword>
<dbReference type="Pfam" id="PF13338">
    <property type="entry name" value="AbiEi_4"/>
    <property type="match status" value="1"/>
</dbReference>
<dbReference type="RefSeq" id="WP_231447677.1">
    <property type="nucleotide sequence ID" value="NZ_JAJOMB010000018.1"/>
</dbReference>
<reference evidence="2" key="1">
    <citation type="submission" date="2021-11" db="EMBL/GenBank/DDBJ databases">
        <title>Streptomyces corallinus and Kineosporia corallina sp. nov., two new coral-derived marine actinobacteria.</title>
        <authorList>
            <person name="Buangrab K."/>
            <person name="Sutthacheep M."/>
            <person name="Yeemin T."/>
            <person name="Harunari E."/>
            <person name="Igarashi Y."/>
            <person name="Sripreechasak P."/>
            <person name="Kanchanasin P."/>
            <person name="Tanasupawat S."/>
            <person name="Phongsopitanun W."/>
        </authorList>
    </citation>
    <scope>NUCLEOTIDE SEQUENCE</scope>
    <source>
        <strain evidence="2">JCM 31032</strain>
    </source>
</reference>
<sequence>MSESATARLGALAERRWGLVTTAQAESVGVTRKQLSRMASVGVLERVAQGVYRMAGAPTARHEAIYASWLALGGATAPKTEASVAAVVAAGTTATVVHAVGDFVPNGFDFIVPRRKGTRLAGVRLRVRSLAADEVIPVDGLPTLTVERTIADLLDLDTDFSLVADAVREAVRSDKLVAPDRLVEHLSVAAARPKVLARELVHDLFEIAGAWPEGWHRG</sequence>
<gene>
    <name evidence="2" type="ORF">LR394_28640</name>
</gene>
<dbReference type="AlphaFoldDB" id="A0A9X1SWK6"/>
<evidence type="ECO:0000259" key="1">
    <source>
        <dbReference type="Pfam" id="PF13338"/>
    </source>
</evidence>
<organism evidence="2 3">
    <name type="scientific">Kineosporia babensis</name>
    <dbReference type="NCBI Taxonomy" id="499548"/>
    <lineage>
        <taxon>Bacteria</taxon>
        <taxon>Bacillati</taxon>
        <taxon>Actinomycetota</taxon>
        <taxon>Actinomycetes</taxon>
        <taxon>Kineosporiales</taxon>
        <taxon>Kineosporiaceae</taxon>
        <taxon>Kineosporia</taxon>
    </lineage>
</organism>
<accession>A0A9X1SWK6</accession>
<comment type="caution">
    <text evidence="2">The sequence shown here is derived from an EMBL/GenBank/DDBJ whole genome shotgun (WGS) entry which is preliminary data.</text>
</comment>
<dbReference type="EMBL" id="JAJOMB010000018">
    <property type="protein sequence ID" value="MCD5314876.1"/>
    <property type="molecule type" value="Genomic_DNA"/>
</dbReference>
<evidence type="ECO:0000313" key="3">
    <source>
        <dbReference type="Proteomes" id="UP001138997"/>
    </source>
</evidence>
<dbReference type="InterPro" id="IPR025159">
    <property type="entry name" value="AbiEi_N"/>
</dbReference>
<feature type="domain" description="AbiEi antitoxin N-terminal" evidence="1">
    <location>
        <begin position="11"/>
        <end position="54"/>
    </location>
</feature>
<dbReference type="Proteomes" id="UP001138997">
    <property type="component" value="Unassembled WGS sequence"/>
</dbReference>